<gene>
    <name evidence="4" type="ORF">FHL05_04355</name>
</gene>
<sequence length="373" mass="40848">MHNNKKKKKHTLRNVFLAFVLLLVLGGAAYGMTRYRSVKNSVNSSFKPSGVTKERDVSSALKNKKPVSILLMGTDTGALGRDYKGRTDSMMVITLNPSKNKTTVTSIPRDTAVNIPGYKSVSPAKINAAYSYGQTKTAINTVQKLLNVPIDFYALINMGGMEKVINQANGVDVTPTLSFKYEGFSFTKGEKTHMNGKKALAYSRMRYDDPQGDYGRQTRQRAVLTALVHKSSSVSTLLNQSFINSLSDQTQTDLTFDELTALAKDYNSVRKHTSETHLQGNGEEVAKQSMEVMKESELQRVTNFIRENLDLPHAKTGNIKFKPSTQSSTTTKSVQDINNIGSQRSTTGTSNKNSTGTNSGSGISNSGYSNSGY</sequence>
<name>A0A5P0ZVR4_9LACO</name>
<dbReference type="Pfam" id="PF03816">
    <property type="entry name" value="LytR_cpsA_psr"/>
    <property type="match status" value="1"/>
</dbReference>
<dbReference type="PANTHER" id="PTHR33392">
    <property type="entry name" value="POLYISOPRENYL-TEICHOIC ACID--PEPTIDOGLYCAN TEICHOIC ACID TRANSFERASE TAGU"/>
    <property type="match status" value="1"/>
</dbReference>
<dbReference type="AlphaFoldDB" id="A0A5P0ZVR4"/>
<dbReference type="Proteomes" id="UP000371423">
    <property type="component" value="Unassembled WGS sequence"/>
</dbReference>
<accession>A0A5P0ZVR4</accession>
<dbReference type="EMBL" id="VDFO01000012">
    <property type="protein sequence ID" value="MQS97119.1"/>
    <property type="molecule type" value="Genomic_DNA"/>
</dbReference>
<evidence type="ECO:0000256" key="2">
    <source>
        <dbReference type="SAM" id="MobiDB-lite"/>
    </source>
</evidence>
<feature type="region of interest" description="Disordered" evidence="2">
    <location>
        <begin position="315"/>
        <end position="373"/>
    </location>
</feature>
<dbReference type="Gene3D" id="3.40.630.190">
    <property type="entry name" value="LCP protein"/>
    <property type="match status" value="1"/>
</dbReference>
<organism evidence="4 5">
    <name type="scientific">Companilactobacillus halodurans</name>
    <dbReference type="NCBI Taxonomy" id="2584183"/>
    <lineage>
        <taxon>Bacteria</taxon>
        <taxon>Bacillati</taxon>
        <taxon>Bacillota</taxon>
        <taxon>Bacilli</taxon>
        <taxon>Lactobacillales</taxon>
        <taxon>Lactobacillaceae</taxon>
        <taxon>Companilactobacillus</taxon>
    </lineage>
</organism>
<feature type="compositionally biased region" description="Polar residues" evidence="2">
    <location>
        <begin position="334"/>
        <end position="344"/>
    </location>
</feature>
<proteinExistence type="inferred from homology"/>
<evidence type="ECO:0000313" key="4">
    <source>
        <dbReference type="EMBL" id="MQS97119.1"/>
    </source>
</evidence>
<dbReference type="OrthoDB" id="27330at2"/>
<reference evidence="4 5" key="1">
    <citation type="journal article" date="2019" name="Syst. Appl. Microbiol.">
        <title>Polyphasic characterization of two novel Lactobacillus spp. isolated from blown salami packages: Description of Lactobacillus halodurans sp. nov. and Lactobacillus salsicarnum sp. nov.</title>
        <authorList>
            <person name="Schuster J.A."/>
            <person name="Klingl A."/>
            <person name="Vogel R.F."/>
            <person name="Ehrmann M.A."/>
        </authorList>
    </citation>
    <scope>NUCLEOTIDE SEQUENCE [LARGE SCALE GENOMIC DNA]</scope>
    <source>
        <strain evidence="4 5">TMW 1.1920</strain>
    </source>
</reference>
<dbReference type="InterPro" id="IPR050922">
    <property type="entry name" value="LytR/CpsA/Psr_CW_biosynth"/>
</dbReference>
<evidence type="ECO:0000313" key="5">
    <source>
        <dbReference type="Proteomes" id="UP000371423"/>
    </source>
</evidence>
<evidence type="ECO:0000256" key="1">
    <source>
        <dbReference type="ARBA" id="ARBA00006068"/>
    </source>
</evidence>
<comment type="similarity">
    <text evidence="1">Belongs to the LytR/CpsA/Psr (LCP) family.</text>
</comment>
<comment type="caution">
    <text evidence="4">The sequence shown here is derived from an EMBL/GenBank/DDBJ whole genome shotgun (WGS) entry which is preliminary data.</text>
</comment>
<feature type="compositionally biased region" description="Low complexity" evidence="2">
    <location>
        <begin position="345"/>
        <end position="373"/>
    </location>
</feature>
<dbReference type="InterPro" id="IPR004474">
    <property type="entry name" value="LytR_CpsA_psr"/>
</dbReference>
<keyword evidence="5" id="KW-1185">Reference proteome</keyword>
<evidence type="ECO:0000259" key="3">
    <source>
        <dbReference type="Pfam" id="PF03816"/>
    </source>
</evidence>
<dbReference type="NCBIfam" id="TIGR00350">
    <property type="entry name" value="lytR_cpsA_psr"/>
    <property type="match status" value="1"/>
</dbReference>
<feature type="compositionally biased region" description="Low complexity" evidence="2">
    <location>
        <begin position="324"/>
        <end position="333"/>
    </location>
</feature>
<protein>
    <submittedName>
        <fullName evidence="4">LytR family transcriptional regulator</fullName>
    </submittedName>
</protein>
<feature type="domain" description="Cell envelope-related transcriptional attenuator" evidence="3">
    <location>
        <begin position="86"/>
        <end position="232"/>
    </location>
</feature>
<dbReference type="RefSeq" id="WP_153522139.1">
    <property type="nucleotide sequence ID" value="NZ_VDFO01000012.1"/>
</dbReference>
<dbReference type="PANTHER" id="PTHR33392:SF6">
    <property type="entry name" value="POLYISOPRENYL-TEICHOIC ACID--PEPTIDOGLYCAN TEICHOIC ACID TRANSFERASE TAGU"/>
    <property type="match status" value="1"/>
</dbReference>